<dbReference type="EMBL" id="LUGM01000002">
    <property type="protein sequence ID" value="KYH13469.1"/>
    <property type="molecule type" value="Genomic_DNA"/>
</dbReference>
<name>A0A151A259_9STAP</name>
<dbReference type="Gene3D" id="3.10.180.10">
    <property type="entry name" value="2,3-Dihydroxybiphenyl 1,2-Dioxygenase, domain 1"/>
    <property type="match status" value="2"/>
</dbReference>
<accession>A0A151A259</accession>
<dbReference type="Pfam" id="PF00903">
    <property type="entry name" value="Glyoxalase"/>
    <property type="match status" value="1"/>
</dbReference>
<dbReference type="PANTHER" id="PTHR43279:SF1">
    <property type="entry name" value="CATECHOL-2,3-DIOXYGENASE"/>
    <property type="match status" value="1"/>
</dbReference>
<dbReference type="InterPro" id="IPR004360">
    <property type="entry name" value="Glyas_Fos-R_dOase_dom"/>
</dbReference>
<evidence type="ECO:0000259" key="1">
    <source>
        <dbReference type="PROSITE" id="PS51819"/>
    </source>
</evidence>
<gene>
    <name evidence="2" type="ORF">A0131_01415</name>
</gene>
<dbReference type="AlphaFoldDB" id="A0A151A259"/>
<dbReference type="PANTHER" id="PTHR43279">
    <property type="entry name" value="CATECHOL-2,3-DIOXYGENASE"/>
    <property type="match status" value="1"/>
</dbReference>
<dbReference type="InterPro" id="IPR037523">
    <property type="entry name" value="VOC_core"/>
</dbReference>
<proteinExistence type="predicted"/>
<protein>
    <submittedName>
        <fullName evidence="2">Glyoxalase</fullName>
    </submittedName>
</protein>
<feature type="domain" description="VOC" evidence="1">
    <location>
        <begin position="10"/>
        <end position="126"/>
    </location>
</feature>
<dbReference type="SUPFAM" id="SSF54593">
    <property type="entry name" value="Glyoxalase/Bleomycin resistance protein/Dihydroxybiphenyl dioxygenase"/>
    <property type="match status" value="2"/>
</dbReference>
<dbReference type="Proteomes" id="UP000075418">
    <property type="component" value="Unassembled WGS sequence"/>
</dbReference>
<evidence type="ECO:0000313" key="3">
    <source>
        <dbReference type="Proteomes" id="UP000075418"/>
    </source>
</evidence>
<organism evidence="2 3">
    <name type="scientific">Staphylococcus kloosii</name>
    <dbReference type="NCBI Taxonomy" id="29384"/>
    <lineage>
        <taxon>Bacteria</taxon>
        <taxon>Bacillati</taxon>
        <taxon>Bacillota</taxon>
        <taxon>Bacilli</taxon>
        <taxon>Bacillales</taxon>
        <taxon>Staphylococcaceae</taxon>
        <taxon>Staphylococcus</taxon>
    </lineage>
</organism>
<comment type="caution">
    <text evidence="2">The sequence shown here is derived from an EMBL/GenBank/DDBJ whole genome shotgun (WGS) entry which is preliminary data.</text>
</comment>
<dbReference type="PROSITE" id="PS51819">
    <property type="entry name" value="VOC"/>
    <property type="match status" value="1"/>
</dbReference>
<dbReference type="InterPro" id="IPR029068">
    <property type="entry name" value="Glyas_Bleomycin-R_OHBP_Dase"/>
</dbReference>
<evidence type="ECO:0000313" key="2">
    <source>
        <dbReference type="EMBL" id="KYH13469.1"/>
    </source>
</evidence>
<dbReference type="RefSeq" id="WP_061853700.1">
    <property type="nucleotide sequence ID" value="NZ_LUGM01000002.1"/>
</dbReference>
<reference evidence="2 3" key="1">
    <citation type="submission" date="2016-02" db="EMBL/GenBank/DDBJ databases">
        <title>Draft genome sequence of hydrocarbon degrading Staphylococcus saprophyticus Strain CNV2, isolated from crude-oil contaminated soil from Noonmati Oil Refinery, Guwahati, Assam, India.</title>
        <authorList>
            <person name="Mukherjee A."/>
            <person name="Chettri B."/>
            <person name="Langpoklakpam J."/>
            <person name="Singh A.K."/>
            <person name="Chattopadhyay D.J."/>
        </authorList>
    </citation>
    <scope>NUCLEOTIDE SEQUENCE [LARGE SCALE GENOMIC DNA]</scope>
    <source>
        <strain evidence="2 3">CNV2</strain>
    </source>
</reference>
<sequence length="267" mass="29909">MTFHDKTATQVTGITLNVQNLEQMTQFYTNLLGLKIIDEQTNTIVLAIGNGGHTLTLQQIDNPRRPSVTEAGLFHIALLLPTKADLADFLHYASSQGAQIGGGDHLVSEALYLNDIEGNGIEVYYDRNPETWQWQDGFVKMDTLQVDVEDLLSQRTVDGWTGMPDEAQIGHLHLKTVNLEDARQFYINELGLQHISKFPQALFMSTNNYHHHIAVNTWQSNKKRIDNDQSLGLTHIDIYKPNTTHKNLTSPEGVAVTLHSNTSVVPN</sequence>